<proteinExistence type="predicted"/>
<accession>A0A2B8AYI4</accession>
<keyword evidence="3" id="KW-1185">Reference proteome</keyword>
<dbReference type="Proteomes" id="UP000225379">
    <property type="component" value="Unassembled WGS sequence"/>
</dbReference>
<organism evidence="2 3">
    <name type="scientific">Azospirillum palustre</name>
    <dbReference type="NCBI Taxonomy" id="2044885"/>
    <lineage>
        <taxon>Bacteria</taxon>
        <taxon>Pseudomonadati</taxon>
        <taxon>Pseudomonadota</taxon>
        <taxon>Alphaproteobacteria</taxon>
        <taxon>Rhodospirillales</taxon>
        <taxon>Azospirillaceae</taxon>
        <taxon>Azospirillum</taxon>
    </lineage>
</organism>
<feature type="chain" id="PRO_5012337958" description="Cytochrome C" evidence="1">
    <location>
        <begin position="22"/>
        <end position="643"/>
    </location>
</feature>
<dbReference type="Pfam" id="PF21419">
    <property type="entry name" value="RoxA-like_Cyt-c"/>
    <property type="match status" value="1"/>
</dbReference>
<dbReference type="Gene3D" id="1.10.760.10">
    <property type="entry name" value="Cytochrome c-like domain"/>
    <property type="match status" value="1"/>
</dbReference>
<comment type="caution">
    <text evidence="2">The sequence shown here is derived from an EMBL/GenBank/DDBJ whole genome shotgun (WGS) entry which is preliminary data.</text>
</comment>
<gene>
    <name evidence="2" type="ORF">CRT60_29855</name>
</gene>
<dbReference type="PROSITE" id="PS51257">
    <property type="entry name" value="PROKAR_LIPOPROTEIN"/>
    <property type="match status" value="1"/>
</dbReference>
<evidence type="ECO:0000313" key="2">
    <source>
        <dbReference type="EMBL" id="PGH54034.1"/>
    </source>
</evidence>
<reference evidence="3" key="1">
    <citation type="submission" date="2017-10" db="EMBL/GenBank/DDBJ databases">
        <authorList>
            <person name="Kravchenko I.K."/>
            <person name="Grouzdev D.S."/>
        </authorList>
    </citation>
    <scope>NUCLEOTIDE SEQUENCE [LARGE SCALE GENOMIC DNA]</scope>
    <source>
        <strain evidence="3">B2</strain>
    </source>
</reference>
<dbReference type="NCBIfam" id="NF040606">
    <property type="entry name" value="CytoC_perox"/>
    <property type="match status" value="1"/>
</dbReference>
<dbReference type="GO" id="GO:0009055">
    <property type="term" value="F:electron transfer activity"/>
    <property type="evidence" value="ECO:0007669"/>
    <property type="project" value="InterPro"/>
</dbReference>
<dbReference type="AlphaFoldDB" id="A0A2B8AYI4"/>
<evidence type="ECO:0000256" key="1">
    <source>
        <dbReference type="SAM" id="SignalP"/>
    </source>
</evidence>
<dbReference type="PANTHER" id="PTHR30600">
    <property type="entry name" value="CYTOCHROME C PEROXIDASE-RELATED"/>
    <property type="match status" value="1"/>
</dbReference>
<evidence type="ECO:0000313" key="3">
    <source>
        <dbReference type="Proteomes" id="UP000225379"/>
    </source>
</evidence>
<name>A0A2B8AYI4_9PROT</name>
<dbReference type="InterPro" id="IPR051395">
    <property type="entry name" value="Cytochrome_c_Peroxidase/MauG"/>
</dbReference>
<feature type="signal peptide" evidence="1">
    <location>
        <begin position="1"/>
        <end position="21"/>
    </location>
</feature>
<dbReference type="InterPro" id="IPR036909">
    <property type="entry name" value="Cyt_c-like_dom_sf"/>
</dbReference>
<dbReference type="PANTHER" id="PTHR30600:SF9">
    <property type="entry name" value="BLR7738 PROTEIN"/>
    <property type="match status" value="1"/>
</dbReference>
<sequence length="643" mass="69601">MNASRLSIVAAAGLLPLTLLGACAPALPTPAPTKEAVWLDQNWKPGERYWYHHASQGTSTFPISYAWFVALEQPDIRVFGEPKMLADESYLQQFGFIPSPKRLGGATARDYGYGAEPGSAKAVLAAYNQSEDEVNPDGLPVGFARTKGYVDPTTGKPLPDQIGLTCAACHTGHIEYNGVSLRIDGAPAVINLDALTAALGYSLAYTKVLPGRFDRFADRVLGVNRTAEQTAALREQFEQTLTTLETLAKRGAAQSGNPAVTEGFNRLDALTRIGNTVFTNDLLNGKVEFDPFTNVAAITAPVKYPHIWNASWFDWVQYDASIMQPMVRNAGEAMGVAARVNLSNPDRKLYASSVPVDNLYRMEQLLAGPNPRARKPDGSMTGFQGLTAPKWPQAVLGTVDEAKRARGAGLYQELCQGCHLPPVDTPAFWDAKYWTKPNAAKQSYLKVTPINVGTDPAQANILQTRTVQLPAFLKVDPSSLCNGKPGEPVTRTTFAAALGYVVQKTAEAAYDENKVPPAKREEMNGFRPNCLQAEGGYKARPLDGIWAAGPYLHNGSVPTLYDLLSPLAERPKSFCLGLRSFDPVKVGYRTDCADGTFTLDTKIPGNTNVGHQFVGSGVAGSGIIGRGLSEQERWDLVEYLKTL</sequence>
<dbReference type="GO" id="GO:0020037">
    <property type="term" value="F:heme binding"/>
    <property type="evidence" value="ECO:0007669"/>
    <property type="project" value="InterPro"/>
</dbReference>
<dbReference type="GO" id="GO:0004130">
    <property type="term" value="F:cytochrome-c peroxidase activity"/>
    <property type="evidence" value="ECO:0007669"/>
    <property type="project" value="TreeGrafter"/>
</dbReference>
<protein>
    <recommendedName>
        <fullName evidence="4">Cytochrome C</fullName>
    </recommendedName>
</protein>
<dbReference type="InterPro" id="IPR047758">
    <property type="entry name" value="CytoC_perox"/>
</dbReference>
<dbReference type="SUPFAM" id="SSF46626">
    <property type="entry name" value="Cytochrome c"/>
    <property type="match status" value="1"/>
</dbReference>
<dbReference type="OrthoDB" id="417271at2"/>
<dbReference type="EMBL" id="PDKW01000043">
    <property type="protein sequence ID" value="PGH54034.1"/>
    <property type="molecule type" value="Genomic_DNA"/>
</dbReference>
<keyword evidence="1" id="KW-0732">Signal</keyword>
<evidence type="ECO:0008006" key="4">
    <source>
        <dbReference type="Google" id="ProtNLM"/>
    </source>
</evidence>
<dbReference type="RefSeq" id="WP_098740081.1">
    <property type="nucleotide sequence ID" value="NZ_PDKW01000043.1"/>
</dbReference>